<comment type="caution">
    <text evidence="6">The sequence shown here is derived from an EMBL/GenBank/DDBJ whole genome shotgun (WGS) entry which is preliminary data.</text>
</comment>
<dbReference type="InterPro" id="IPR001173">
    <property type="entry name" value="Glyco_trans_2-like"/>
</dbReference>
<sequence length="334" mass="37875">MDSAAQPSAQSGLETNDASQQSPLTWRVAAYITAYNDAEAFNKCLMGIRLQSYAVEFILVVDNSLMPLPLTPESEADPRLKIWHHPENIGISGGLEQAAQFATQAKVDFLWLFDQDSYPTTDCLEKLLLNYEALRQQGEAVGIIAPTAMDARTNEIVRPGKFLGDRFKGFPPTSSTEPYDCDVVITSGSLLWLKTLETVALPDARLFIDGIDLDHGIRLKRAGYRNLVVPQALMYHRFGNPIPIRVLGKAKNLQLYPPLRHYYICRNHTYLELQHAQGVARLTCLLHRIRYLLVSMAYIGMFDRQSSWPIKLKKWFACWLGTFYGLIGQLDHRW</sequence>
<dbReference type="CDD" id="cd02526">
    <property type="entry name" value="GT2_RfbF_like"/>
    <property type="match status" value="1"/>
</dbReference>
<dbReference type="SUPFAM" id="SSF53448">
    <property type="entry name" value="Nucleotide-diphospho-sugar transferases"/>
    <property type="match status" value="1"/>
</dbReference>
<evidence type="ECO:0000256" key="4">
    <source>
        <dbReference type="ARBA" id="ARBA00022679"/>
    </source>
</evidence>
<dbReference type="PANTHER" id="PTHR43179:SF12">
    <property type="entry name" value="GALACTOFURANOSYLTRANSFERASE GLFT2"/>
    <property type="match status" value="1"/>
</dbReference>
<feature type="domain" description="Glycosyltransferase 2-like" evidence="5">
    <location>
        <begin position="32"/>
        <end position="154"/>
    </location>
</feature>
<comment type="pathway">
    <text evidence="1">Cell wall biogenesis; cell wall polysaccharide biosynthesis.</text>
</comment>
<accession>A0A7C3PEH3</accession>
<evidence type="ECO:0000313" key="6">
    <source>
        <dbReference type="EMBL" id="HFM98253.1"/>
    </source>
</evidence>
<name>A0A7C3PEH3_9CYAN</name>
<dbReference type="Gene3D" id="3.90.550.10">
    <property type="entry name" value="Spore Coat Polysaccharide Biosynthesis Protein SpsA, Chain A"/>
    <property type="match status" value="1"/>
</dbReference>
<proteinExistence type="inferred from homology"/>
<dbReference type="InterPro" id="IPR029044">
    <property type="entry name" value="Nucleotide-diphossugar_trans"/>
</dbReference>
<comment type="similarity">
    <text evidence="2">Belongs to the glycosyltransferase 2 family.</text>
</comment>
<dbReference type="PANTHER" id="PTHR43179">
    <property type="entry name" value="RHAMNOSYLTRANSFERASE WBBL"/>
    <property type="match status" value="1"/>
</dbReference>
<reference evidence="6" key="1">
    <citation type="journal article" date="2020" name="mSystems">
        <title>Genome- and Community-Level Interaction Insights into Carbon Utilization and Element Cycling Functions of Hydrothermarchaeota in Hydrothermal Sediment.</title>
        <authorList>
            <person name="Zhou Z."/>
            <person name="Liu Y."/>
            <person name="Xu W."/>
            <person name="Pan J."/>
            <person name="Luo Z.H."/>
            <person name="Li M."/>
        </authorList>
    </citation>
    <scope>NUCLEOTIDE SEQUENCE [LARGE SCALE GENOMIC DNA]</scope>
    <source>
        <strain evidence="6">SpSt-418</strain>
    </source>
</reference>
<dbReference type="EMBL" id="DSRU01000160">
    <property type="protein sequence ID" value="HFM98253.1"/>
    <property type="molecule type" value="Genomic_DNA"/>
</dbReference>
<evidence type="ECO:0000256" key="2">
    <source>
        <dbReference type="ARBA" id="ARBA00006739"/>
    </source>
</evidence>
<dbReference type="Pfam" id="PF00535">
    <property type="entry name" value="Glycos_transf_2"/>
    <property type="match status" value="1"/>
</dbReference>
<evidence type="ECO:0000259" key="5">
    <source>
        <dbReference type="Pfam" id="PF00535"/>
    </source>
</evidence>
<gene>
    <name evidence="6" type="ORF">ENR64_10955</name>
</gene>
<organism evidence="6">
    <name type="scientific">Oscillatoriales cyanobacterium SpSt-418</name>
    <dbReference type="NCBI Taxonomy" id="2282169"/>
    <lineage>
        <taxon>Bacteria</taxon>
        <taxon>Bacillati</taxon>
        <taxon>Cyanobacteriota</taxon>
        <taxon>Cyanophyceae</taxon>
        <taxon>Oscillatoriophycideae</taxon>
        <taxon>Oscillatoriales</taxon>
    </lineage>
</organism>
<evidence type="ECO:0000256" key="3">
    <source>
        <dbReference type="ARBA" id="ARBA00022676"/>
    </source>
</evidence>
<evidence type="ECO:0000256" key="1">
    <source>
        <dbReference type="ARBA" id="ARBA00004776"/>
    </source>
</evidence>
<keyword evidence="4 6" id="KW-0808">Transferase</keyword>
<protein>
    <submittedName>
        <fullName evidence="6">Glycosyltransferase family 2 protein</fullName>
    </submittedName>
</protein>
<dbReference type="AlphaFoldDB" id="A0A7C3PEH3"/>
<dbReference type="GO" id="GO:0016757">
    <property type="term" value="F:glycosyltransferase activity"/>
    <property type="evidence" value="ECO:0007669"/>
    <property type="project" value="UniProtKB-KW"/>
</dbReference>
<keyword evidence="3" id="KW-0328">Glycosyltransferase</keyword>